<reference evidence="2 3" key="1">
    <citation type="journal article" date="2018" name="ISME J.">
        <title>A methanotrophic archaeon couples anaerobic oxidation of methane to Fe(III) reduction.</title>
        <authorList>
            <person name="Cai C."/>
            <person name="Leu A.O."/>
            <person name="Xie G.J."/>
            <person name="Guo J."/>
            <person name="Feng Y."/>
            <person name="Zhao J.X."/>
            <person name="Tyson G.W."/>
            <person name="Yuan Z."/>
            <person name="Hu S."/>
        </authorList>
    </citation>
    <scope>NUCLEOTIDE SEQUENCE [LARGE SCALE GENOMIC DNA]</scope>
    <source>
        <strain evidence="2">FeB_12</strain>
    </source>
</reference>
<name>A0A855X2T8_9BACT</name>
<proteinExistence type="predicted"/>
<evidence type="ECO:0000256" key="1">
    <source>
        <dbReference type="SAM" id="SignalP"/>
    </source>
</evidence>
<accession>A0A855X2T8</accession>
<organism evidence="2 3">
    <name type="scientific">candidate division GN15 bacterium</name>
    <dbReference type="NCBI Taxonomy" id="2072418"/>
    <lineage>
        <taxon>Bacteria</taxon>
        <taxon>candidate division GN15</taxon>
    </lineage>
</organism>
<dbReference type="AlphaFoldDB" id="A0A855X2T8"/>
<keyword evidence="1" id="KW-0732">Signal</keyword>
<gene>
    <name evidence="2" type="ORF">C3F09_03930</name>
</gene>
<dbReference type="Proteomes" id="UP000250918">
    <property type="component" value="Unassembled WGS sequence"/>
</dbReference>
<dbReference type="EMBL" id="PQAP01000031">
    <property type="protein sequence ID" value="PWB74490.1"/>
    <property type="molecule type" value="Genomic_DNA"/>
</dbReference>
<sequence>MKYVTRTLICGLPAAVFMLAGAGRTDTASSHTKPSPSVTAKTEIKEAKPAQDTLKVAPADSVDDTSHVLVRVQRLSVSGRPVNDTLLVTLQTAGRTIAGFDLKIATVSPYIRIADIFPGEIEDSCRWEYFSAKEAPVRDEPGRPRSIWQAVALAQTISDPKKPKCYGFDREASILKIVVSNSHVLQMPETTAALFFWWEDCTDNVLSGPSGEQLFMSRNVLDYYPVDIAETEGVFPNHKGALRQCVSPRSANRPKRLVVFHNGGVEWRSGIIPPDSAQSGLK</sequence>
<comment type="caution">
    <text evidence="2">The sequence shown here is derived from an EMBL/GenBank/DDBJ whole genome shotgun (WGS) entry which is preliminary data.</text>
</comment>
<feature type="chain" id="PRO_5032485985" evidence="1">
    <location>
        <begin position="23"/>
        <end position="282"/>
    </location>
</feature>
<protein>
    <submittedName>
        <fullName evidence="2">Uncharacterized protein</fullName>
    </submittedName>
</protein>
<evidence type="ECO:0000313" key="2">
    <source>
        <dbReference type="EMBL" id="PWB74490.1"/>
    </source>
</evidence>
<feature type="signal peptide" evidence="1">
    <location>
        <begin position="1"/>
        <end position="22"/>
    </location>
</feature>
<evidence type="ECO:0000313" key="3">
    <source>
        <dbReference type="Proteomes" id="UP000250918"/>
    </source>
</evidence>